<dbReference type="GO" id="GO:0006511">
    <property type="term" value="P:ubiquitin-dependent protein catabolic process"/>
    <property type="evidence" value="ECO:0007669"/>
    <property type="project" value="InterPro"/>
</dbReference>
<dbReference type="PANTHER" id="PTHR13931">
    <property type="entry name" value="UBIQUITINATION FACTOR E4"/>
    <property type="match status" value="1"/>
</dbReference>
<dbReference type="PANTHER" id="PTHR13931:SF2">
    <property type="entry name" value="UBIQUITIN CONJUGATION FACTOR E4 B"/>
    <property type="match status" value="1"/>
</dbReference>
<evidence type="ECO:0000256" key="6">
    <source>
        <dbReference type="ARBA" id="ARBA00012483"/>
    </source>
</evidence>
<dbReference type="GO" id="GO:0034450">
    <property type="term" value="F:ubiquitin-ubiquitin ligase activity"/>
    <property type="evidence" value="ECO:0007669"/>
    <property type="project" value="InterPro"/>
</dbReference>
<feature type="region of interest" description="Disordered" evidence="11">
    <location>
        <begin position="1"/>
        <end position="93"/>
    </location>
</feature>
<sequence>MSDADDIRAKRLARLAALGQPSASSNSRSSSLSRRGSPSPTTQTPQPQAKKKVEVLKETGKSSEKSEHSGNSEHTEKSRKVDLSTPPANPEASMDKWLRSQISDLFDVGFGARKTNFVSFGSSPLSADLLEDAFVEILTDIGVPGEQLPMAYLHQVYTRAFAQKRVLLRKDALHDQKLACLNSIIRYATSYGLICFQIPEMVLGNDLHKTITLFIDKPNTHTFLVDIVARAVELEFLVDFLGMLFPAISARLHAFNIHNAQFASYLTIWETLVSIKAVAAVFSKIPGFLPPDASNGLDFERKTLLGPLLRLSPLHENVAVSTFAGGPKTDAILELTDSALLSIYSTVQTEFKAIFERIWFIVDKLVRGSPQTRSDLLKWFADLVNVSHLRTGSHSDSSKLASDALMFNISYLLIRFSLPFLDFPVFSKLDKIDPDYFGPKCKLIDVSEESRVYASAKEAGQYYESAMDEDVNFISDCFYLTLTYLQYGIGGVITNFGKMKDEIKNFERQRERFEDRRMAPMLARIYGRINALKCKKHAIDALAFFRPLNLEIFDFIVGACQFMIRVIDPKHKHPTPKVSIPLLQIERVSQLDDYEFLKSKTPEPWKYFPEFAVEGIINYCKFVTSYNFNPLMDNPDKLSVFAEYATILLRCPELIGNPHMKGNIVEIFFMGTLTSRLGKPGYFANIFETNTLVKGNLLYSLLDIYVMIEKTGASSQFYDKFNTRYYISKIVEDLWKINHYKQQLSGYSKNNVDFFIRFIARMLNDTTFLFDESFNELNTIHKLQEELKARARGEPANEEEYGTTQELEKNLLSAESKAQSYMGLANETMKMFILFTKQVPEGFTIDELVDRLAGMLDYNLSLMVGPKCSNLKVKEPEKYQFEPKKILSDICTVYCNLSKQDKFMLAVARDGRSFNVLYFERARDILTKKTQFSQDVIDQFYQFGIRADEERLAIEQQEMDLGEVPDELLDPLMFTLMEDPVILPGSKVTIDRSTIKAHLLSDSTDPFNRMPLKIDDVIDDVETREKIALFKQGKYQV</sequence>
<dbReference type="GO" id="GO:0005634">
    <property type="term" value="C:nucleus"/>
    <property type="evidence" value="ECO:0007669"/>
    <property type="project" value="UniProtKB-SubCell"/>
</dbReference>
<dbReference type="InterPro" id="IPR003613">
    <property type="entry name" value="Ubox_domain"/>
</dbReference>
<evidence type="ECO:0000256" key="9">
    <source>
        <dbReference type="ARBA" id="ARBA00022786"/>
    </source>
</evidence>
<feature type="domain" description="U-box" evidence="12">
    <location>
        <begin position="963"/>
        <end position="1037"/>
    </location>
</feature>
<dbReference type="EC" id="2.3.2.27" evidence="6"/>
<evidence type="ECO:0000313" key="13">
    <source>
        <dbReference type="EMBL" id="SGZ54616.1"/>
    </source>
</evidence>
<reference evidence="13 14" key="1">
    <citation type="submission" date="2016-10" db="EMBL/GenBank/DDBJ databases">
        <authorList>
            <person name="de Groot N.N."/>
        </authorList>
    </citation>
    <scope>NUCLEOTIDE SEQUENCE [LARGE SCALE GENOMIC DNA]</scope>
    <source>
        <strain evidence="13 14">PYCC 4715</strain>
    </source>
</reference>
<keyword evidence="9" id="KW-0833">Ubl conjugation pathway</keyword>
<gene>
    <name evidence="13" type="ORF">SAMEA4029009_CIC11G00000001514</name>
</gene>
<dbReference type="PROSITE" id="PS51698">
    <property type="entry name" value="U_BOX"/>
    <property type="match status" value="1"/>
</dbReference>
<name>A0A1L0DFE4_9ASCO</name>
<feature type="compositionally biased region" description="Basic and acidic residues" evidence="11">
    <location>
        <begin position="51"/>
        <end position="82"/>
    </location>
</feature>
<dbReference type="FunFam" id="3.30.40.10:FF:000055">
    <property type="entry name" value="Ubiquitin conjugation factor e4 a"/>
    <property type="match status" value="1"/>
</dbReference>
<evidence type="ECO:0000256" key="8">
    <source>
        <dbReference type="ARBA" id="ARBA00022679"/>
    </source>
</evidence>
<evidence type="ECO:0000256" key="5">
    <source>
        <dbReference type="ARBA" id="ARBA00007434"/>
    </source>
</evidence>
<dbReference type="GO" id="GO:0036503">
    <property type="term" value="P:ERAD pathway"/>
    <property type="evidence" value="ECO:0007669"/>
    <property type="project" value="InterPro"/>
</dbReference>
<keyword evidence="10" id="KW-0539">Nucleus</keyword>
<dbReference type="SUPFAM" id="SSF57850">
    <property type="entry name" value="RING/U-box"/>
    <property type="match status" value="1"/>
</dbReference>
<comment type="subcellular location">
    <subcellularLocation>
        <location evidence="3">Cytoplasm</location>
    </subcellularLocation>
    <subcellularLocation>
        <location evidence="2">Nucleus</location>
    </subcellularLocation>
</comment>
<comment type="pathway">
    <text evidence="4">Protein modification; protein ubiquitination.</text>
</comment>
<protein>
    <recommendedName>
        <fullName evidence="6">RING-type E3 ubiquitin transferase</fullName>
        <ecNumber evidence="6">2.3.2.27</ecNumber>
    </recommendedName>
</protein>
<evidence type="ECO:0000256" key="11">
    <source>
        <dbReference type="SAM" id="MobiDB-lite"/>
    </source>
</evidence>
<evidence type="ECO:0000256" key="7">
    <source>
        <dbReference type="ARBA" id="ARBA00022490"/>
    </source>
</evidence>
<evidence type="ECO:0000256" key="2">
    <source>
        <dbReference type="ARBA" id="ARBA00004123"/>
    </source>
</evidence>
<comment type="similarity">
    <text evidence="5">Belongs to the ubiquitin conjugation factor E4 family.</text>
</comment>
<organism evidence="13 14">
    <name type="scientific">Sungouiella intermedia</name>
    <dbReference type="NCBI Taxonomy" id="45354"/>
    <lineage>
        <taxon>Eukaryota</taxon>
        <taxon>Fungi</taxon>
        <taxon>Dikarya</taxon>
        <taxon>Ascomycota</taxon>
        <taxon>Saccharomycotina</taxon>
        <taxon>Pichiomycetes</taxon>
        <taxon>Metschnikowiaceae</taxon>
        <taxon>Sungouiella</taxon>
    </lineage>
</organism>
<dbReference type="GO" id="GO:0005737">
    <property type="term" value="C:cytoplasm"/>
    <property type="evidence" value="ECO:0007669"/>
    <property type="project" value="UniProtKB-SubCell"/>
</dbReference>
<evidence type="ECO:0000259" key="12">
    <source>
        <dbReference type="PROSITE" id="PS51698"/>
    </source>
</evidence>
<keyword evidence="8" id="KW-0808">Transferase</keyword>
<evidence type="ECO:0000256" key="10">
    <source>
        <dbReference type="ARBA" id="ARBA00023242"/>
    </source>
</evidence>
<keyword evidence="7" id="KW-0963">Cytoplasm</keyword>
<dbReference type="Pfam" id="PF04564">
    <property type="entry name" value="U-box"/>
    <property type="match status" value="1"/>
</dbReference>
<comment type="catalytic activity">
    <reaction evidence="1">
        <text>S-ubiquitinyl-[E2 ubiquitin-conjugating enzyme]-L-cysteine + [acceptor protein]-L-lysine = [E2 ubiquitin-conjugating enzyme]-L-cysteine + N(6)-ubiquitinyl-[acceptor protein]-L-lysine.</text>
        <dbReference type="EC" id="2.3.2.27"/>
    </reaction>
</comment>
<dbReference type="Proteomes" id="UP000182259">
    <property type="component" value="Chromosome III"/>
</dbReference>
<evidence type="ECO:0000313" key="14">
    <source>
        <dbReference type="Proteomes" id="UP000182259"/>
    </source>
</evidence>
<dbReference type="Pfam" id="PF10408">
    <property type="entry name" value="Ufd2P_core"/>
    <property type="match status" value="1"/>
</dbReference>
<dbReference type="CDD" id="cd16657">
    <property type="entry name" value="RING-Ubox_UBE4A"/>
    <property type="match status" value="1"/>
</dbReference>
<dbReference type="UniPathway" id="UPA00143"/>
<feature type="compositionally biased region" description="Low complexity" evidence="11">
    <location>
        <begin position="14"/>
        <end position="48"/>
    </location>
</feature>
<evidence type="ECO:0000256" key="3">
    <source>
        <dbReference type="ARBA" id="ARBA00004496"/>
    </source>
</evidence>
<dbReference type="EMBL" id="LT635766">
    <property type="protein sequence ID" value="SGZ54616.1"/>
    <property type="molecule type" value="Genomic_DNA"/>
</dbReference>
<dbReference type="Gene3D" id="3.30.40.10">
    <property type="entry name" value="Zinc/RING finger domain, C3HC4 (zinc finger)"/>
    <property type="match status" value="1"/>
</dbReference>
<accession>A0A1L0DFE4</accession>
<evidence type="ECO:0000256" key="4">
    <source>
        <dbReference type="ARBA" id="ARBA00004906"/>
    </source>
</evidence>
<proteinExistence type="inferred from homology"/>
<dbReference type="InterPro" id="IPR013083">
    <property type="entry name" value="Znf_RING/FYVE/PHD"/>
</dbReference>
<dbReference type="InterPro" id="IPR019474">
    <property type="entry name" value="Ub_conjug_fac_E4_core"/>
</dbReference>
<dbReference type="AlphaFoldDB" id="A0A1L0DFE4"/>
<dbReference type="GO" id="GO:0000151">
    <property type="term" value="C:ubiquitin ligase complex"/>
    <property type="evidence" value="ECO:0007669"/>
    <property type="project" value="InterPro"/>
</dbReference>
<dbReference type="SMART" id="SM00504">
    <property type="entry name" value="Ubox"/>
    <property type="match status" value="1"/>
</dbReference>
<dbReference type="GO" id="GO:0000209">
    <property type="term" value="P:protein polyubiquitination"/>
    <property type="evidence" value="ECO:0007669"/>
    <property type="project" value="TreeGrafter"/>
</dbReference>
<evidence type="ECO:0000256" key="1">
    <source>
        <dbReference type="ARBA" id="ARBA00000900"/>
    </source>
</evidence>
<dbReference type="InterPro" id="IPR045132">
    <property type="entry name" value="UBE4"/>
</dbReference>